<feature type="non-terminal residue" evidence="2">
    <location>
        <position position="77"/>
    </location>
</feature>
<reference evidence="2" key="1">
    <citation type="submission" date="2018-05" db="EMBL/GenBank/DDBJ databases">
        <authorList>
            <person name="Lanie J.A."/>
            <person name="Ng W.-L."/>
            <person name="Kazmierczak K.M."/>
            <person name="Andrzejewski T.M."/>
            <person name="Davidsen T.M."/>
            <person name="Wayne K.J."/>
            <person name="Tettelin H."/>
            <person name="Glass J.I."/>
            <person name="Rusch D."/>
            <person name="Podicherti R."/>
            <person name="Tsui H.-C.T."/>
            <person name="Winkler M.E."/>
        </authorList>
    </citation>
    <scope>NUCLEOTIDE SEQUENCE</scope>
</reference>
<evidence type="ECO:0000256" key="1">
    <source>
        <dbReference type="SAM" id="Phobius"/>
    </source>
</evidence>
<evidence type="ECO:0008006" key="3">
    <source>
        <dbReference type="Google" id="ProtNLM"/>
    </source>
</evidence>
<sequence length="77" mass="8567">MSLYTIPLFTGICLLILGVFLGWNPAKTEGLTKRFPRSMPLAGVTMTAAATWFLYRHVQPLSEADFGEYKMLIGVIT</sequence>
<feature type="transmembrane region" description="Helical" evidence="1">
    <location>
        <begin position="6"/>
        <end position="26"/>
    </location>
</feature>
<protein>
    <recommendedName>
        <fullName evidence="3">NADH-Ubiquinone oxidoreductase (complex I) chain 5 N-terminal domain-containing protein</fullName>
    </recommendedName>
</protein>
<gene>
    <name evidence="2" type="ORF">METZ01_LOCUS382667</name>
</gene>
<evidence type="ECO:0000313" key="2">
    <source>
        <dbReference type="EMBL" id="SVD29813.1"/>
    </source>
</evidence>
<dbReference type="EMBL" id="UINC01141834">
    <property type="protein sequence ID" value="SVD29813.1"/>
    <property type="molecule type" value="Genomic_DNA"/>
</dbReference>
<keyword evidence="1" id="KW-1133">Transmembrane helix</keyword>
<name>A0A382U6E9_9ZZZZ</name>
<keyword evidence="1" id="KW-0472">Membrane</keyword>
<dbReference type="AlphaFoldDB" id="A0A382U6E9"/>
<proteinExistence type="predicted"/>
<keyword evidence="1" id="KW-0812">Transmembrane</keyword>
<accession>A0A382U6E9</accession>
<organism evidence="2">
    <name type="scientific">marine metagenome</name>
    <dbReference type="NCBI Taxonomy" id="408172"/>
    <lineage>
        <taxon>unclassified sequences</taxon>
        <taxon>metagenomes</taxon>
        <taxon>ecological metagenomes</taxon>
    </lineage>
</organism>